<name>A0A6J5SG84_9CAUD</name>
<accession>A0A6J5SG84</accession>
<sequence length="78" mass="8946">MITLSGCASTGVKIVQADSFCEGKFISQFLEKKDYDNLDAIRQNTDWKNTIDKILDNKTYHEKEYDVCPVLAEPQKQD</sequence>
<reference evidence="1" key="1">
    <citation type="submission" date="2020-05" db="EMBL/GenBank/DDBJ databases">
        <authorList>
            <person name="Chiriac C."/>
            <person name="Salcher M."/>
            <person name="Ghai R."/>
            <person name="Kavagutti S V."/>
        </authorList>
    </citation>
    <scope>NUCLEOTIDE SEQUENCE</scope>
</reference>
<proteinExistence type="predicted"/>
<organism evidence="1">
    <name type="scientific">uncultured Caudovirales phage</name>
    <dbReference type="NCBI Taxonomy" id="2100421"/>
    <lineage>
        <taxon>Viruses</taxon>
        <taxon>Duplodnaviria</taxon>
        <taxon>Heunggongvirae</taxon>
        <taxon>Uroviricota</taxon>
        <taxon>Caudoviricetes</taxon>
        <taxon>Peduoviridae</taxon>
        <taxon>Maltschvirus</taxon>
        <taxon>Maltschvirus maltsch</taxon>
    </lineage>
</organism>
<evidence type="ECO:0000313" key="1">
    <source>
        <dbReference type="EMBL" id="CAB4213317.1"/>
    </source>
</evidence>
<dbReference type="EMBL" id="LR797397">
    <property type="protein sequence ID" value="CAB4213317.1"/>
    <property type="molecule type" value="Genomic_DNA"/>
</dbReference>
<gene>
    <name evidence="1" type="ORF">UFOVP1451_8</name>
</gene>
<protein>
    <submittedName>
        <fullName evidence="1">Uncharacterized protein</fullName>
    </submittedName>
</protein>